<accession>A0A0A7GDM1</accession>
<name>A0A0A7GDM1_GEOAI</name>
<evidence type="ECO:0000313" key="3">
    <source>
        <dbReference type="Proteomes" id="UP000030624"/>
    </source>
</evidence>
<dbReference type="InterPro" id="IPR029060">
    <property type="entry name" value="PIN-like_dom_sf"/>
</dbReference>
<gene>
    <name evidence="2" type="ORF">GACE_1111</name>
</gene>
<dbReference type="Pfam" id="PF01850">
    <property type="entry name" value="PIN"/>
    <property type="match status" value="1"/>
</dbReference>
<dbReference type="GeneID" id="24797695"/>
<feature type="domain" description="PIN" evidence="1">
    <location>
        <begin position="5"/>
        <end position="96"/>
    </location>
</feature>
<dbReference type="InterPro" id="IPR002716">
    <property type="entry name" value="PIN_dom"/>
</dbReference>
<dbReference type="KEGG" id="gac:GACE_1111"/>
<reference evidence="2 3" key="1">
    <citation type="journal article" date="2015" name="Appl. Environ. Microbiol.">
        <title>The Geoglobus acetivorans genome: Fe(III) reduction, acetate utilization, autotrophic growth, and degradation of aromatic compounds in a hyperthermophilic archaeon.</title>
        <authorList>
            <person name="Mardanov A.V."/>
            <person name="Slododkina G.B."/>
            <person name="Slobodkin A.I."/>
            <person name="Beletsky A.V."/>
            <person name="Gavrilov S.N."/>
            <person name="Kublanov I.V."/>
            <person name="Bonch-Osmolovskaya E.A."/>
            <person name="Skryabin K.G."/>
            <person name="Ravin N.V."/>
        </authorList>
    </citation>
    <scope>NUCLEOTIDE SEQUENCE [LARGE SCALE GENOMIC DNA]</scope>
    <source>
        <strain evidence="2 3">SBH6</strain>
    </source>
</reference>
<evidence type="ECO:0000313" key="2">
    <source>
        <dbReference type="EMBL" id="AIY90155.1"/>
    </source>
</evidence>
<dbReference type="HOGENOM" id="CLU_143936_0_0_2"/>
<dbReference type="RefSeq" id="WP_048091834.1">
    <property type="nucleotide sequence ID" value="NZ_CP009552.1"/>
</dbReference>
<dbReference type="EMBL" id="CP009552">
    <property type="protein sequence ID" value="AIY90155.1"/>
    <property type="molecule type" value="Genomic_DNA"/>
</dbReference>
<sequence length="107" mass="12778">MLRDHELYYSDFSILECLWVVNSLKRKDKFDLDSFETGIKSIYECYAKAEIDAEIVFKAFEIYEMGHRDIIDCLLYSTALNNNMKFASLDNELRNFVKENNLKYVFF</sequence>
<organism evidence="2 3">
    <name type="scientific">Geoglobus acetivorans</name>
    <dbReference type="NCBI Taxonomy" id="565033"/>
    <lineage>
        <taxon>Archaea</taxon>
        <taxon>Methanobacteriati</taxon>
        <taxon>Methanobacteriota</taxon>
        <taxon>Archaeoglobi</taxon>
        <taxon>Archaeoglobales</taxon>
        <taxon>Archaeoglobaceae</taxon>
        <taxon>Geoglobus</taxon>
    </lineage>
</organism>
<evidence type="ECO:0000259" key="1">
    <source>
        <dbReference type="Pfam" id="PF01850"/>
    </source>
</evidence>
<dbReference type="eggNOG" id="arCOG06028">
    <property type="taxonomic scope" value="Archaea"/>
</dbReference>
<dbReference type="Proteomes" id="UP000030624">
    <property type="component" value="Chromosome"/>
</dbReference>
<protein>
    <recommendedName>
        <fullName evidence="1">PIN domain-containing protein</fullName>
    </recommendedName>
</protein>
<dbReference type="SUPFAM" id="SSF88723">
    <property type="entry name" value="PIN domain-like"/>
    <property type="match status" value="1"/>
</dbReference>
<dbReference type="AlphaFoldDB" id="A0A0A7GDM1"/>
<dbReference type="Gene3D" id="3.40.50.1010">
    <property type="entry name" value="5'-nuclease"/>
    <property type="match status" value="1"/>
</dbReference>
<proteinExistence type="predicted"/>